<gene>
    <name evidence="1" type="ORF">OHJ16_04950</name>
</gene>
<evidence type="ECO:0000313" key="1">
    <source>
        <dbReference type="EMBL" id="MCZ0857391.1"/>
    </source>
</evidence>
<keyword evidence="2" id="KW-1185">Reference proteome</keyword>
<sequence length="385" mass="40062">MRLPTAPFRLRLSALLTAAATVFLLPGCPGVSAYGYAASADGGSSRAGSPTAMFMPAPTQADLSDATLEVPEICALRTNPGDATQGAIGTVTFSSGKAESPPGDRSYLPLAATTIKEVSSSVIDGRPVAVATISCAYGGAYADDAIAVYDSSLSLVAAIDPRALRGDLEGHIDDLTIDAVSANAATGDLLLSISQIGVYGDESYHAARHSGSARVLYTWAGGARGYTISDAVYTVGGDKKVRMPRVEDVQAFYTAVATHDDDTASKSATPEFMSALQRSDSKRQMHFSGGGAAPSIECVLLSSSSTPDAQGGGTVYFSDGRKAEFSTRSFGYHLVRDNDYQPGDMMCALGGNGAGDSDLVYRWLDVRGKEDGSFEVHNSIENPTC</sequence>
<proteinExistence type="predicted"/>
<dbReference type="Proteomes" id="UP001072034">
    <property type="component" value="Unassembled WGS sequence"/>
</dbReference>
<accession>A0ABT4I6P9</accession>
<protein>
    <submittedName>
        <fullName evidence="1">Uncharacterized protein</fullName>
    </submittedName>
</protein>
<organism evidence="1 2">
    <name type="scientific">Actinomyces israelii</name>
    <dbReference type="NCBI Taxonomy" id="1659"/>
    <lineage>
        <taxon>Bacteria</taxon>
        <taxon>Bacillati</taxon>
        <taxon>Actinomycetota</taxon>
        <taxon>Actinomycetes</taxon>
        <taxon>Actinomycetales</taxon>
        <taxon>Actinomycetaceae</taxon>
        <taxon>Actinomyces</taxon>
    </lineage>
</organism>
<reference evidence="1" key="1">
    <citation type="submission" date="2022-10" db="EMBL/GenBank/DDBJ databases">
        <title>Genome sequence of Actinomyces israelii ATCC 10048.</title>
        <authorList>
            <person name="Watt R.M."/>
            <person name="Tong W.M."/>
        </authorList>
    </citation>
    <scope>NUCLEOTIDE SEQUENCE</scope>
    <source>
        <strain evidence="1">ATCC 10048</strain>
    </source>
</reference>
<dbReference type="RefSeq" id="WP_268916986.1">
    <property type="nucleotide sequence ID" value="NZ_JAPTMY010000007.1"/>
</dbReference>
<evidence type="ECO:0000313" key="2">
    <source>
        <dbReference type="Proteomes" id="UP001072034"/>
    </source>
</evidence>
<dbReference type="EMBL" id="JAPTMY010000007">
    <property type="protein sequence ID" value="MCZ0857391.1"/>
    <property type="molecule type" value="Genomic_DNA"/>
</dbReference>
<comment type="caution">
    <text evidence="1">The sequence shown here is derived from an EMBL/GenBank/DDBJ whole genome shotgun (WGS) entry which is preliminary data.</text>
</comment>
<name>A0ABT4I6P9_9ACTO</name>